<dbReference type="InterPro" id="IPR036352">
    <property type="entry name" value="Semap_dom_sf"/>
</dbReference>
<organism evidence="9 10">
    <name type="scientific">Silurus meridionalis</name>
    <name type="common">Southern catfish</name>
    <name type="synonym">Silurus soldatovi meridionalis</name>
    <dbReference type="NCBI Taxonomy" id="175797"/>
    <lineage>
        <taxon>Eukaryota</taxon>
        <taxon>Metazoa</taxon>
        <taxon>Chordata</taxon>
        <taxon>Craniata</taxon>
        <taxon>Vertebrata</taxon>
        <taxon>Euteleostomi</taxon>
        <taxon>Actinopterygii</taxon>
        <taxon>Neopterygii</taxon>
        <taxon>Teleostei</taxon>
        <taxon>Ostariophysi</taxon>
        <taxon>Siluriformes</taxon>
        <taxon>Siluridae</taxon>
        <taxon>Silurus</taxon>
    </lineage>
</organism>
<dbReference type="GO" id="GO:0043931">
    <property type="term" value="P:ossification involved in bone maturation"/>
    <property type="evidence" value="ECO:0007669"/>
    <property type="project" value="TreeGrafter"/>
</dbReference>
<evidence type="ECO:0000256" key="4">
    <source>
        <dbReference type="ARBA" id="ARBA00023157"/>
    </source>
</evidence>
<dbReference type="InterPro" id="IPR036179">
    <property type="entry name" value="Ig-like_dom_sf"/>
</dbReference>
<dbReference type="InterPro" id="IPR003599">
    <property type="entry name" value="Ig_sub"/>
</dbReference>
<comment type="caution">
    <text evidence="9">The sequence shown here is derived from an EMBL/GenBank/DDBJ whole genome shotgun (WGS) entry which is preliminary data.</text>
</comment>
<evidence type="ECO:0000259" key="8">
    <source>
        <dbReference type="PROSITE" id="PS51004"/>
    </source>
</evidence>
<dbReference type="InterPro" id="IPR007110">
    <property type="entry name" value="Ig-like_dom"/>
</dbReference>
<dbReference type="SMART" id="SM00630">
    <property type="entry name" value="Sema"/>
    <property type="match status" value="2"/>
</dbReference>
<dbReference type="SMART" id="SM00408">
    <property type="entry name" value="IGc2"/>
    <property type="match status" value="2"/>
</dbReference>
<keyword evidence="3" id="KW-0472">Membrane</keyword>
<dbReference type="EMBL" id="JABFDY010000020">
    <property type="protein sequence ID" value="KAF7692550.1"/>
    <property type="molecule type" value="Genomic_DNA"/>
</dbReference>
<comment type="caution">
    <text evidence="6">Lacks conserved residue(s) required for the propagation of feature annotation.</text>
</comment>
<dbReference type="GO" id="GO:0071526">
    <property type="term" value="P:semaphorin-plexin signaling pathway"/>
    <property type="evidence" value="ECO:0007669"/>
    <property type="project" value="TreeGrafter"/>
</dbReference>
<dbReference type="PROSITE" id="PS51004">
    <property type="entry name" value="SEMA"/>
    <property type="match status" value="2"/>
</dbReference>
<dbReference type="InterPro" id="IPR027231">
    <property type="entry name" value="Semaphorin"/>
</dbReference>
<evidence type="ECO:0000256" key="3">
    <source>
        <dbReference type="ARBA" id="ARBA00023136"/>
    </source>
</evidence>
<dbReference type="GO" id="GO:0030335">
    <property type="term" value="P:positive regulation of cell migration"/>
    <property type="evidence" value="ECO:0007669"/>
    <property type="project" value="TreeGrafter"/>
</dbReference>
<dbReference type="InterPro" id="IPR015943">
    <property type="entry name" value="WD40/YVTN_repeat-like_dom_sf"/>
</dbReference>
<gene>
    <name evidence="9" type="ORF">HF521_010160</name>
</gene>
<feature type="domain" description="Ig-like" evidence="7">
    <location>
        <begin position="1170"/>
        <end position="1252"/>
    </location>
</feature>
<dbReference type="InterPro" id="IPR013098">
    <property type="entry name" value="Ig_I-set"/>
</dbReference>
<dbReference type="GO" id="GO:0005886">
    <property type="term" value="C:plasma membrane"/>
    <property type="evidence" value="ECO:0007669"/>
    <property type="project" value="TreeGrafter"/>
</dbReference>
<proteinExistence type="inferred from homology"/>
<name>A0A8T0AMF0_SILME</name>
<dbReference type="GO" id="GO:0030215">
    <property type="term" value="F:semaphorin receptor binding"/>
    <property type="evidence" value="ECO:0007669"/>
    <property type="project" value="InterPro"/>
</dbReference>
<dbReference type="Pfam" id="PF07679">
    <property type="entry name" value="I-set"/>
    <property type="match status" value="1"/>
</dbReference>
<evidence type="ECO:0000256" key="6">
    <source>
        <dbReference type="PROSITE-ProRule" id="PRU00352"/>
    </source>
</evidence>
<dbReference type="Proteomes" id="UP000606274">
    <property type="component" value="Unassembled WGS sequence"/>
</dbReference>
<dbReference type="InterPro" id="IPR013783">
    <property type="entry name" value="Ig-like_fold"/>
</dbReference>
<comment type="subcellular location">
    <subcellularLocation>
        <location evidence="1">Membrane</location>
    </subcellularLocation>
</comment>
<keyword evidence="10" id="KW-1185">Reference proteome</keyword>
<accession>A0A8T0AMF0</accession>
<dbReference type="SUPFAM" id="SSF48726">
    <property type="entry name" value="Immunoglobulin"/>
    <property type="match status" value="2"/>
</dbReference>
<feature type="domain" description="Sema" evidence="8">
    <location>
        <begin position="39"/>
        <end position="505"/>
    </location>
</feature>
<keyword evidence="5" id="KW-0325">Glycoprotein</keyword>
<keyword evidence="4" id="KW-1015">Disulfide bond</keyword>
<sequence length="1312" mass="147657">MTMCCSRRAKDMLFLVILSFWGPVVLTLGQVWPLFSTPRKTISLSRNRGYIFQEEGVWNYSTMLLVEDMGVLILGARETIFALNLTNITHKKDMLKWEVTPDMQNLCSNKGKDLQTDCWNYIRIIHKWTDGMLYVCGTNAFSPACKNMSYTDKKLTLENETHDGKGKCPFDPFQRYASELVDDELYTATSINFLGTDMVMTRNSDNIKTDFPYWFNEPKFIGMKHVTKGMENPEGDDDEIYLFFSEKAVEYDSYVKLDVSRVARVCKGDVGGLRTLQKRWTSFQKAQLDCPVPHTKVPLLIKDVFLFCPGNWTTCVFYGVFSPQTDMLQYSAVCAFRIQDIRKVFSEGKFKTLYNDNSITKWVTYNEEVPDPRPGACINNDAKQKGFSKSLDLPDKTLQFIKDRPLMDQAVKPASEQPLLVKKGAAFTSIVVANTTALNGTSHQVMFIGTASGSVLKAVNYDGEMVIIEEVQLFNYNEPVKILRLSTTMGLLYAGSEEAAAQMPFCACSKYTSCTDCVLARDPYCGWDLVNKSCIAINSIHSDGHSEVVQSLKDGNATSCPAVENTEIIKIFFPGQMVSLPCQLGSNLARVQWHLNDQPIENDQKYSFQHDSLLILDALDTDSGKYTCISVESSNGQDYTIQTITYELKLGNFVGNGGYIFQEEGVWNYSTMLLMEDMGVLILGARETIFALDLANITHKKDMVKWEVTPDMRESCSQKGRVFQIDCWNYIRILHKWTDGMMYVCGTNAFSPACTNMSYTGGKLNLKNETHDGKGRCPYDPFQRYASELIDDELYSATSINFLGTDMAMTQHSVKIRTDPYSWLIDPTFIGLKHVTKGMENPEGDDDEIYLFFSETAVEYDSYVKLDVSRVAHVCKGDVGGLRTLQKRWTSFLKAQLDCPVLHSKVPLIIKDVFLFCPGNWTTCVFYGVFTPQTDMLQYSALCTYRIHDIQKLFSEGKFKTLFNNDDFSKYVTYNREVPDPRPGACINNDARQKGFFKSSDLPDKTLMFIKNNNLMDQAVKPASEQPLLLKKGAAFTSIVVANTTALDGTSHQVIFIGTASGSVLKAVNYDGEMVIIEEVQLFNHNDPVKILRHSTTMGLLYAGSEEAAAQMPFYACSKYTSCTDCVLARDPYCGWDLVSKSCIAISSIHAAKHSKVVQSLKDGNATRCPAVESTKIIKIYPGQMVSLPCQLGSNLARVQWRVNDQPIENDKKYNFQHGSLLILNVSDTDSSNYTCISVESSNGQDYVIQTTTYELELGKMKEKLNSLFALRDPSPEIEHFQSNILFQPSEILDPAKPPIEPCTHKDHLSGK</sequence>
<dbReference type="InterPro" id="IPR001627">
    <property type="entry name" value="Semap_dom"/>
</dbReference>
<dbReference type="InterPro" id="IPR003598">
    <property type="entry name" value="Ig_sub2"/>
</dbReference>
<dbReference type="Pfam" id="PF01437">
    <property type="entry name" value="PSI"/>
    <property type="match status" value="2"/>
</dbReference>
<dbReference type="GO" id="GO:0045499">
    <property type="term" value="F:chemorepellent activity"/>
    <property type="evidence" value="ECO:0007669"/>
    <property type="project" value="TreeGrafter"/>
</dbReference>
<dbReference type="FunFam" id="2.130.10.10:FF:001703">
    <property type="entry name" value="Semaphorin 4e"/>
    <property type="match status" value="1"/>
</dbReference>
<comment type="similarity">
    <text evidence="2">Belongs to the semaphorin family.</text>
</comment>
<dbReference type="Pfam" id="PF01403">
    <property type="entry name" value="Sema"/>
    <property type="match status" value="2"/>
</dbReference>
<dbReference type="GO" id="GO:0000122">
    <property type="term" value="P:negative regulation of transcription by RNA polymerase II"/>
    <property type="evidence" value="ECO:0007669"/>
    <property type="project" value="TreeGrafter"/>
</dbReference>
<dbReference type="SUPFAM" id="SSF103575">
    <property type="entry name" value="Plexin repeat"/>
    <property type="match status" value="2"/>
</dbReference>
<evidence type="ECO:0000256" key="2">
    <source>
        <dbReference type="ARBA" id="ARBA00009492"/>
    </source>
</evidence>
<dbReference type="PANTHER" id="PTHR11036:SF135">
    <property type="entry name" value="SEMAPHORIN 4D ISOFORM X1-RELATED"/>
    <property type="match status" value="1"/>
</dbReference>
<evidence type="ECO:0000259" key="7">
    <source>
        <dbReference type="PROSITE" id="PS50835"/>
    </source>
</evidence>
<dbReference type="PANTHER" id="PTHR11036">
    <property type="entry name" value="SEMAPHORIN"/>
    <property type="match status" value="1"/>
</dbReference>
<feature type="domain" description="Ig-like" evidence="7">
    <location>
        <begin position="561"/>
        <end position="645"/>
    </location>
</feature>
<protein>
    <submittedName>
        <fullName evidence="9">Uncharacterized protein</fullName>
    </submittedName>
</protein>
<dbReference type="InterPro" id="IPR002165">
    <property type="entry name" value="Plexin_repeat"/>
</dbReference>
<dbReference type="Pfam" id="PF13927">
    <property type="entry name" value="Ig_3"/>
    <property type="match status" value="1"/>
</dbReference>
<dbReference type="GO" id="GO:0005615">
    <property type="term" value="C:extracellular space"/>
    <property type="evidence" value="ECO:0007669"/>
    <property type="project" value="TreeGrafter"/>
</dbReference>
<dbReference type="SUPFAM" id="SSF101912">
    <property type="entry name" value="Sema domain"/>
    <property type="match status" value="2"/>
</dbReference>
<dbReference type="SMART" id="SM00423">
    <property type="entry name" value="PSI"/>
    <property type="match status" value="2"/>
</dbReference>
<feature type="domain" description="Sema" evidence="8">
    <location>
        <begin position="645"/>
        <end position="1114"/>
    </location>
</feature>
<dbReference type="Gene3D" id="2.60.40.10">
    <property type="entry name" value="Immunoglobulins"/>
    <property type="match status" value="2"/>
</dbReference>
<dbReference type="GO" id="GO:0007411">
    <property type="term" value="P:axon guidance"/>
    <property type="evidence" value="ECO:0007669"/>
    <property type="project" value="UniProtKB-ARBA"/>
</dbReference>
<dbReference type="InterPro" id="IPR016201">
    <property type="entry name" value="PSI"/>
</dbReference>
<reference evidence="9" key="1">
    <citation type="submission" date="2020-08" db="EMBL/GenBank/DDBJ databases">
        <title>Chromosome-level assembly of Southern catfish (Silurus meridionalis) provides insights into visual adaptation to the nocturnal and benthic lifestyles.</title>
        <authorList>
            <person name="Zhang Y."/>
            <person name="Wang D."/>
            <person name="Peng Z."/>
        </authorList>
    </citation>
    <scope>NUCLEOTIDE SEQUENCE</scope>
    <source>
        <strain evidence="9">SWU-2019-XX</strain>
        <tissue evidence="9">Muscle</tissue>
    </source>
</reference>
<evidence type="ECO:0000313" key="9">
    <source>
        <dbReference type="EMBL" id="KAF7692550.1"/>
    </source>
</evidence>
<dbReference type="GO" id="GO:0001755">
    <property type="term" value="P:neural crest cell migration"/>
    <property type="evidence" value="ECO:0007669"/>
    <property type="project" value="TreeGrafter"/>
</dbReference>
<dbReference type="PROSITE" id="PS50835">
    <property type="entry name" value="IG_LIKE"/>
    <property type="match status" value="2"/>
</dbReference>
<dbReference type="SMART" id="SM00409">
    <property type="entry name" value="IG"/>
    <property type="match status" value="2"/>
</dbReference>
<evidence type="ECO:0000256" key="5">
    <source>
        <dbReference type="ARBA" id="ARBA00023180"/>
    </source>
</evidence>
<dbReference type="Gene3D" id="2.130.10.10">
    <property type="entry name" value="YVTN repeat-like/Quinoprotein amine dehydrogenase"/>
    <property type="match status" value="2"/>
</dbReference>
<evidence type="ECO:0000256" key="1">
    <source>
        <dbReference type="ARBA" id="ARBA00004370"/>
    </source>
</evidence>
<dbReference type="Gene3D" id="3.30.1680.10">
    <property type="entry name" value="ligand-binding face of the semaphorins, domain 2"/>
    <property type="match status" value="2"/>
</dbReference>
<evidence type="ECO:0000313" key="10">
    <source>
        <dbReference type="Proteomes" id="UP000606274"/>
    </source>
</evidence>